<dbReference type="PRINTS" id="PR01438">
    <property type="entry name" value="UNVRSLSTRESS"/>
</dbReference>
<dbReference type="InterPro" id="IPR014729">
    <property type="entry name" value="Rossmann-like_a/b/a_fold"/>
</dbReference>
<dbReference type="Proteomes" id="UP001501822">
    <property type="component" value="Unassembled WGS sequence"/>
</dbReference>
<dbReference type="InterPro" id="IPR006015">
    <property type="entry name" value="Universal_stress_UspA"/>
</dbReference>
<dbReference type="EMBL" id="BAAABM010000029">
    <property type="protein sequence ID" value="GAA0344191.1"/>
    <property type="molecule type" value="Genomic_DNA"/>
</dbReference>
<dbReference type="SUPFAM" id="SSF52402">
    <property type="entry name" value="Adenine nucleotide alpha hydrolases-like"/>
    <property type="match status" value="2"/>
</dbReference>
<dbReference type="PANTHER" id="PTHR46268:SF27">
    <property type="entry name" value="UNIVERSAL STRESS PROTEIN RV2623"/>
    <property type="match status" value="1"/>
</dbReference>
<evidence type="ECO:0000313" key="6">
    <source>
        <dbReference type="Proteomes" id="UP001501822"/>
    </source>
</evidence>
<keyword evidence="3" id="KW-0067">ATP-binding</keyword>
<evidence type="ECO:0000256" key="1">
    <source>
        <dbReference type="ARBA" id="ARBA00008791"/>
    </source>
</evidence>
<evidence type="ECO:0000259" key="4">
    <source>
        <dbReference type="Pfam" id="PF00582"/>
    </source>
</evidence>
<dbReference type="Gene3D" id="3.40.50.620">
    <property type="entry name" value="HUPs"/>
    <property type="match status" value="2"/>
</dbReference>
<proteinExistence type="inferred from homology"/>
<reference evidence="5 6" key="1">
    <citation type="journal article" date="2019" name="Int. J. Syst. Evol. Microbiol.">
        <title>The Global Catalogue of Microorganisms (GCM) 10K type strain sequencing project: providing services to taxonomists for standard genome sequencing and annotation.</title>
        <authorList>
            <consortium name="The Broad Institute Genomics Platform"/>
            <consortium name="The Broad Institute Genome Sequencing Center for Infectious Disease"/>
            <person name="Wu L."/>
            <person name="Ma J."/>
        </authorList>
    </citation>
    <scope>NUCLEOTIDE SEQUENCE [LARGE SCALE GENOMIC DNA]</scope>
    <source>
        <strain evidence="5 6">JCM 3146</strain>
    </source>
</reference>
<dbReference type="InterPro" id="IPR006016">
    <property type="entry name" value="UspA"/>
</dbReference>
<dbReference type="Pfam" id="PF00582">
    <property type="entry name" value="Usp"/>
    <property type="match status" value="2"/>
</dbReference>
<protein>
    <submittedName>
        <fullName evidence="5">Universal stress protein</fullName>
    </submittedName>
</protein>
<keyword evidence="6" id="KW-1185">Reference proteome</keyword>
<feature type="domain" description="UspA" evidence="4">
    <location>
        <begin position="153"/>
        <end position="271"/>
    </location>
</feature>
<accession>A0ABN0WQH6</accession>
<comment type="caution">
    <text evidence="5">The sequence shown here is derived from an EMBL/GenBank/DDBJ whole genome shotgun (WGS) entry which is preliminary data.</text>
</comment>
<organism evidence="5 6">
    <name type="scientific">Actinoallomurus spadix</name>
    <dbReference type="NCBI Taxonomy" id="79912"/>
    <lineage>
        <taxon>Bacteria</taxon>
        <taxon>Bacillati</taxon>
        <taxon>Actinomycetota</taxon>
        <taxon>Actinomycetes</taxon>
        <taxon>Streptosporangiales</taxon>
        <taxon>Thermomonosporaceae</taxon>
        <taxon>Actinoallomurus</taxon>
    </lineage>
</organism>
<dbReference type="RefSeq" id="WP_252811490.1">
    <property type="nucleotide sequence ID" value="NZ_BAAABM010000029.1"/>
</dbReference>
<evidence type="ECO:0000313" key="5">
    <source>
        <dbReference type="EMBL" id="GAA0344191.1"/>
    </source>
</evidence>
<gene>
    <name evidence="5" type="ORF">GCM10010151_37380</name>
</gene>
<keyword evidence="2" id="KW-0547">Nucleotide-binding</keyword>
<sequence length="273" mass="28374">MRHQPGTGPLIVGVDGSEESLTAAEWAADEARLREVPLRIVHVFVLPMLYAPLGAPLLGPELDSLRETSGQIARTAEHRARARAPEVPVESVVLDGSPIPALLQQAAHASLMVVGSRGIGAVGTLLIGSTGVELAARADCPVVVVRGRPHKAQRIVAGVDGSPASLDALAYAFEEAALRGAELTAIHATDHPTAGADPVITEAIEWQTRRFPDLPADLVTVPGHPAEALINASTGADLLVVGSRGRGGFRGMLLGSVSQAVLHHADCPVAVRR</sequence>
<evidence type="ECO:0000256" key="3">
    <source>
        <dbReference type="ARBA" id="ARBA00022840"/>
    </source>
</evidence>
<evidence type="ECO:0000256" key="2">
    <source>
        <dbReference type="ARBA" id="ARBA00022741"/>
    </source>
</evidence>
<comment type="similarity">
    <text evidence="1">Belongs to the universal stress protein A family.</text>
</comment>
<feature type="domain" description="UspA" evidence="4">
    <location>
        <begin position="10"/>
        <end position="146"/>
    </location>
</feature>
<name>A0ABN0WQH6_9ACTN</name>
<dbReference type="PANTHER" id="PTHR46268">
    <property type="entry name" value="STRESS RESPONSE PROTEIN NHAX"/>
    <property type="match status" value="1"/>
</dbReference>